<dbReference type="FunFam" id="3.90.226.10:FF:000004">
    <property type="entry name" value="Methylcrotonoyl-CoA carboxylase beta chain"/>
    <property type="match status" value="1"/>
</dbReference>
<organism evidence="9 10">
    <name type="scientific">Coprinellus micaceus</name>
    <name type="common">Glistening ink-cap mushroom</name>
    <name type="synonym">Coprinus micaceus</name>
    <dbReference type="NCBI Taxonomy" id="71717"/>
    <lineage>
        <taxon>Eukaryota</taxon>
        <taxon>Fungi</taxon>
        <taxon>Dikarya</taxon>
        <taxon>Basidiomycota</taxon>
        <taxon>Agaricomycotina</taxon>
        <taxon>Agaricomycetes</taxon>
        <taxon>Agaricomycetidae</taxon>
        <taxon>Agaricales</taxon>
        <taxon>Agaricineae</taxon>
        <taxon>Psathyrellaceae</taxon>
        <taxon>Coprinellus</taxon>
    </lineage>
</organism>
<dbReference type="Gene3D" id="3.90.226.10">
    <property type="entry name" value="2-enoyl-CoA Hydratase, Chain A, domain 1"/>
    <property type="match status" value="2"/>
</dbReference>
<dbReference type="Pfam" id="PF01039">
    <property type="entry name" value="Carboxyl_trans"/>
    <property type="match status" value="1"/>
</dbReference>
<evidence type="ECO:0000256" key="3">
    <source>
        <dbReference type="ARBA" id="ARBA00026116"/>
    </source>
</evidence>
<accession>A0A4Y7TQD1</accession>
<proteinExistence type="inferred from homology"/>
<evidence type="ECO:0000259" key="7">
    <source>
        <dbReference type="PROSITE" id="PS50980"/>
    </source>
</evidence>
<dbReference type="AlphaFoldDB" id="A0A4Y7TQD1"/>
<evidence type="ECO:0000256" key="4">
    <source>
        <dbReference type="ARBA" id="ARBA00031237"/>
    </source>
</evidence>
<reference evidence="9 10" key="1">
    <citation type="journal article" date="2019" name="Nat. Ecol. Evol.">
        <title>Megaphylogeny resolves global patterns of mushroom evolution.</title>
        <authorList>
            <person name="Varga T."/>
            <person name="Krizsan K."/>
            <person name="Foldi C."/>
            <person name="Dima B."/>
            <person name="Sanchez-Garcia M."/>
            <person name="Sanchez-Ramirez S."/>
            <person name="Szollosi G.J."/>
            <person name="Szarkandi J.G."/>
            <person name="Papp V."/>
            <person name="Albert L."/>
            <person name="Andreopoulos W."/>
            <person name="Angelini C."/>
            <person name="Antonin V."/>
            <person name="Barry K.W."/>
            <person name="Bougher N.L."/>
            <person name="Buchanan P."/>
            <person name="Buyck B."/>
            <person name="Bense V."/>
            <person name="Catcheside P."/>
            <person name="Chovatia M."/>
            <person name="Cooper J."/>
            <person name="Damon W."/>
            <person name="Desjardin D."/>
            <person name="Finy P."/>
            <person name="Geml J."/>
            <person name="Haridas S."/>
            <person name="Hughes K."/>
            <person name="Justo A."/>
            <person name="Karasinski D."/>
            <person name="Kautmanova I."/>
            <person name="Kiss B."/>
            <person name="Kocsube S."/>
            <person name="Kotiranta H."/>
            <person name="LaButti K.M."/>
            <person name="Lechner B.E."/>
            <person name="Liimatainen K."/>
            <person name="Lipzen A."/>
            <person name="Lukacs Z."/>
            <person name="Mihaltcheva S."/>
            <person name="Morgado L.N."/>
            <person name="Niskanen T."/>
            <person name="Noordeloos M.E."/>
            <person name="Ohm R.A."/>
            <person name="Ortiz-Santana B."/>
            <person name="Ovrebo C."/>
            <person name="Racz N."/>
            <person name="Riley R."/>
            <person name="Savchenko A."/>
            <person name="Shiryaev A."/>
            <person name="Soop K."/>
            <person name="Spirin V."/>
            <person name="Szebenyi C."/>
            <person name="Tomsovsky M."/>
            <person name="Tulloss R.E."/>
            <person name="Uehling J."/>
            <person name="Grigoriev I.V."/>
            <person name="Vagvolgyi C."/>
            <person name="Papp T."/>
            <person name="Martin F.M."/>
            <person name="Miettinen O."/>
            <person name="Hibbett D.S."/>
            <person name="Nagy L.G."/>
        </authorList>
    </citation>
    <scope>NUCLEOTIDE SEQUENCE [LARGE SCALE GENOMIC DNA]</scope>
    <source>
        <strain evidence="9 10">FP101781</strain>
    </source>
</reference>
<evidence type="ECO:0000259" key="8">
    <source>
        <dbReference type="PROSITE" id="PS50989"/>
    </source>
</evidence>
<feature type="domain" description="CoA carboxyltransferase C-terminal" evidence="8">
    <location>
        <begin position="321"/>
        <end position="544"/>
    </location>
</feature>
<dbReference type="PROSITE" id="PS50980">
    <property type="entry name" value="COA_CT_NTER"/>
    <property type="match status" value="1"/>
</dbReference>
<dbReference type="GO" id="GO:0005739">
    <property type="term" value="C:mitochondrion"/>
    <property type="evidence" value="ECO:0007669"/>
    <property type="project" value="TreeGrafter"/>
</dbReference>
<dbReference type="EMBL" id="QPFP01000007">
    <property type="protein sequence ID" value="TEB35749.1"/>
    <property type="molecule type" value="Genomic_DNA"/>
</dbReference>
<name>A0A4Y7TQD1_COPMI</name>
<dbReference type="PROSITE" id="PS50989">
    <property type="entry name" value="COA_CT_CTER"/>
    <property type="match status" value="1"/>
</dbReference>
<comment type="caution">
    <text evidence="9">The sequence shown here is derived from an EMBL/GenBank/DDBJ whole genome shotgun (WGS) entry which is preliminary data.</text>
</comment>
<evidence type="ECO:0000256" key="2">
    <source>
        <dbReference type="ARBA" id="ARBA00025711"/>
    </source>
</evidence>
<dbReference type="GO" id="GO:0006552">
    <property type="term" value="P:L-leucine catabolic process"/>
    <property type="evidence" value="ECO:0007669"/>
    <property type="project" value="UniProtKB-UniPathway"/>
</dbReference>
<dbReference type="GO" id="GO:0004485">
    <property type="term" value="F:methylcrotonoyl-CoA carboxylase activity"/>
    <property type="evidence" value="ECO:0007669"/>
    <property type="project" value="UniProtKB-EC"/>
</dbReference>
<dbReference type="UniPathway" id="UPA00363">
    <property type="reaction ID" value="UER00861"/>
</dbReference>
<dbReference type="InterPro" id="IPR011763">
    <property type="entry name" value="COA_CT_C"/>
</dbReference>
<dbReference type="STRING" id="71717.A0A4Y7TQD1"/>
<feature type="domain" description="CoA carboxyltransferase N-terminal" evidence="7">
    <location>
        <begin position="49"/>
        <end position="306"/>
    </location>
</feature>
<keyword evidence="9" id="KW-0808">Transferase</keyword>
<comment type="pathway">
    <text evidence="2">Amino-acid degradation; L-leucine degradation; (S)-3-hydroxy-3-methylglutaryl-CoA from 3-isovaleryl-CoA: step 2/3.</text>
</comment>
<dbReference type="InterPro" id="IPR045190">
    <property type="entry name" value="MCCB/AccD1-like"/>
</dbReference>
<dbReference type="OrthoDB" id="439921at2759"/>
<dbReference type="EC" id="6.4.1.4" evidence="3"/>
<keyword evidence="10" id="KW-1185">Reference proteome</keyword>
<evidence type="ECO:0000256" key="1">
    <source>
        <dbReference type="ARBA" id="ARBA00006102"/>
    </source>
</evidence>
<dbReference type="FunFam" id="3.90.226.10:FF:000046">
    <property type="entry name" value="Geranyl-CoA carboxylase beta subunit"/>
    <property type="match status" value="1"/>
</dbReference>
<dbReference type="InterPro" id="IPR029045">
    <property type="entry name" value="ClpP/crotonase-like_dom_sf"/>
</dbReference>
<dbReference type="Proteomes" id="UP000298030">
    <property type="component" value="Unassembled WGS sequence"/>
</dbReference>
<gene>
    <name evidence="9" type="ORF">FA13DRAFT_1624487</name>
</gene>
<sequence length="568" mass="60996">MRRLPPSIRNAAFVRASRAHPQLRRYHASVIPSLVQTGTPEFTARATAMGELVADMDSKLQEARLGGGVKAQERHKSRGKLLPRERLERLLDPGSPFLELSPLAAHEVYSGQGVPGAGIITGIGRISGRECVIVVNDATVKGGSYYPLTVKKHLRAQEIARENNLPCVYIVESGGAALPHQANVFPDKEHFGRIFYNMAQMSANRIPQIAVVHGISVAGGAYVPAMADENVIVQNQGRIFLAGPPLVKAATGEVVDEETLGGGLMHSSESGVTDHLARDDEHAIAIAREIVGDLGKAGKRATPPVVKAEDPLYPASELHGIVGTDVRQPFDMRDVIARLVDGSRFREFKKEYGTTMVTGFAHIHGYEVGIVANNGILFSPSALKASHFIELCSQRQVPLLFLVNVTGYMVGSKAEKGGIAKDGAKMVRAVACADVPKLTVIIGGSFGAGNYADMLFLGMAGRAYSPRFLWMWPNAKVSVMGSGQLSDVMKTVSKDPSQHDSLKKEIEGQSTALYSTARLWDDGIIKPTDTRDVVGLALGLVSQERNARQAGSSSAWDGNNAGFGVFRM</sequence>
<comment type="similarity">
    <text evidence="1">Belongs to the AccD/PCCB family.</text>
</comment>
<dbReference type="GO" id="GO:0016740">
    <property type="term" value="F:transferase activity"/>
    <property type="evidence" value="ECO:0007669"/>
    <property type="project" value="UniProtKB-KW"/>
</dbReference>
<dbReference type="PANTHER" id="PTHR22855:SF13">
    <property type="entry name" value="METHYLCROTONOYL-COA CARBOXYLASE BETA CHAIN, MITOCHONDRIAL"/>
    <property type="match status" value="1"/>
</dbReference>
<dbReference type="PANTHER" id="PTHR22855">
    <property type="entry name" value="ACETYL, PROPIONYL, PYRUVATE, AND GLUTACONYL CARBOXYLASE-RELATED"/>
    <property type="match status" value="1"/>
</dbReference>
<protein>
    <recommendedName>
        <fullName evidence="3">methylcrotonoyl-CoA carboxylase</fullName>
        <ecNumber evidence="3">6.4.1.4</ecNumber>
    </recommendedName>
    <alternativeName>
        <fullName evidence="5">3-methylcrotonyl-CoA carboxylase 2</fullName>
    </alternativeName>
    <alternativeName>
        <fullName evidence="4">3-methylcrotonyl-CoA:carbon dioxide ligase subunit beta</fullName>
    </alternativeName>
</protein>
<evidence type="ECO:0000256" key="6">
    <source>
        <dbReference type="ARBA" id="ARBA00052347"/>
    </source>
</evidence>
<evidence type="ECO:0000313" key="9">
    <source>
        <dbReference type="EMBL" id="TEB35749.1"/>
    </source>
</evidence>
<dbReference type="GO" id="GO:1905202">
    <property type="term" value="C:methylcrotonoyl-CoA carboxylase complex"/>
    <property type="evidence" value="ECO:0007669"/>
    <property type="project" value="TreeGrafter"/>
</dbReference>
<comment type="catalytic activity">
    <reaction evidence="6">
        <text>3-methylbut-2-enoyl-CoA + hydrogencarbonate + ATP = 3-methyl-(2E)-glutaconyl-CoA + ADP + phosphate + H(+)</text>
        <dbReference type="Rhea" id="RHEA:13589"/>
        <dbReference type="ChEBI" id="CHEBI:15378"/>
        <dbReference type="ChEBI" id="CHEBI:17544"/>
        <dbReference type="ChEBI" id="CHEBI:30616"/>
        <dbReference type="ChEBI" id="CHEBI:43474"/>
        <dbReference type="ChEBI" id="CHEBI:57344"/>
        <dbReference type="ChEBI" id="CHEBI:57346"/>
        <dbReference type="ChEBI" id="CHEBI:456216"/>
        <dbReference type="EC" id="6.4.1.4"/>
    </reaction>
</comment>
<evidence type="ECO:0000256" key="5">
    <source>
        <dbReference type="ARBA" id="ARBA00031404"/>
    </source>
</evidence>
<dbReference type="InterPro" id="IPR034733">
    <property type="entry name" value="AcCoA_carboxyl_beta"/>
</dbReference>
<dbReference type="SUPFAM" id="SSF52096">
    <property type="entry name" value="ClpP/crotonase"/>
    <property type="match status" value="2"/>
</dbReference>
<dbReference type="InterPro" id="IPR011762">
    <property type="entry name" value="COA_CT_N"/>
</dbReference>
<evidence type="ECO:0000313" key="10">
    <source>
        <dbReference type="Proteomes" id="UP000298030"/>
    </source>
</evidence>